<evidence type="ECO:0000313" key="2">
    <source>
        <dbReference type="EMBL" id="RAR04577.1"/>
    </source>
</evidence>
<evidence type="ECO:0000313" key="3">
    <source>
        <dbReference type="Proteomes" id="UP000249619"/>
    </source>
</evidence>
<feature type="transmembrane region" description="Helical" evidence="1">
    <location>
        <begin position="31"/>
        <end position="48"/>
    </location>
</feature>
<keyword evidence="1" id="KW-0472">Membrane</keyword>
<dbReference type="AlphaFoldDB" id="A0A364MV56"/>
<dbReference type="STRING" id="183478.A0A364MV56"/>
<keyword evidence="3" id="KW-1185">Reference proteome</keyword>
<dbReference type="Proteomes" id="UP000249619">
    <property type="component" value="Unassembled WGS sequence"/>
</dbReference>
<keyword evidence="2" id="KW-0808">Transferase</keyword>
<gene>
    <name evidence="2" type="ORF">DDE83_007768</name>
</gene>
<proteinExistence type="predicted"/>
<dbReference type="EMBL" id="QGDH01000152">
    <property type="protein sequence ID" value="RAR04577.1"/>
    <property type="molecule type" value="Genomic_DNA"/>
</dbReference>
<dbReference type="GO" id="GO:0016740">
    <property type="term" value="F:transferase activity"/>
    <property type="evidence" value="ECO:0007669"/>
    <property type="project" value="UniProtKB-KW"/>
</dbReference>
<protein>
    <submittedName>
        <fullName evidence="2">Glycosyltransferase family 25 protein</fullName>
    </submittedName>
</protein>
<organism evidence="2 3">
    <name type="scientific">Stemphylium lycopersici</name>
    <name type="common">Tomato gray leaf spot disease fungus</name>
    <name type="synonym">Thyrospora lycopersici</name>
    <dbReference type="NCBI Taxonomy" id="183478"/>
    <lineage>
        <taxon>Eukaryota</taxon>
        <taxon>Fungi</taxon>
        <taxon>Dikarya</taxon>
        <taxon>Ascomycota</taxon>
        <taxon>Pezizomycotina</taxon>
        <taxon>Dothideomycetes</taxon>
        <taxon>Pleosporomycetidae</taxon>
        <taxon>Pleosporales</taxon>
        <taxon>Pleosporineae</taxon>
        <taxon>Pleosporaceae</taxon>
        <taxon>Stemphylium</taxon>
    </lineage>
</organism>
<keyword evidence="1" id="KW-0812">Transmembrane</keyword>
<comment type="caution">
    <text evidence="2">The sequence shown here is derived from an EMBL/GenBank/DDBJ whole genome shotgun (WGS) entry which is preliminary data.</text>
</comment>
<sequence length="444" mass="48853">MRRTSIDTWGTPPKKFAKFGTVKRMGVWKSAPRLFTTCVFFALLWLWFHFGPTELLIPADSFEYLKDESLRDILNTTLGFEKILVLNLPFRTDRRDAMSLSAAVSNIKIEFIEGVSGENINEKAYPAPESNRKLPAAFIVEDDVDWDIRVRQNLQRFALASRYLSSTREDQSSPPKTSFEQHINTETNDTAFKILDASTIPKTLSSIPLSTAIDYQKPPSTPTSPYGDPSQWDVLWLGHCGAGMPRSSPSKKSITSTILTLTSDSTVPSPNHLKAHPFQGSPDALASTYAPHTRLYHSATGGTLCTVGYAVSQRGARRLLHRFGVKGWSAIFDAELGRWCAGVDDHVARDEGSISGRKSGGGGGGGGGKERLCITTQPPIFAHHHPLGGQSDIGGLGGGFARRYETKYLRLSVRMNLERLVWGVGKGELVDQWPGEEGTREWGG</sequence>
<evidence type="ECO:0000256" key="1">
    <source>
        <dbReference type="SAM" id="Phobius"/>
    </source>
</evidence>
<accession>A0A364MV56</accession>
<name>A0A364MV56_STELY</name>
<reference evidence="3" key="1">
    <citation type="submission" date="2018-05" db="EMBL/GenBank/DDBJ databases">
        <title>Draft genome sequence of Stemphylium lycopersici strain CIDEFI 213.</title>
        <authorList>
            <person name="Medina R."/>
            <person name="Franco M.E.E."/>
            <person name="Lucentini C.G."/>
            <person name="Saparrat M.C.N."/>
            <person name="Balatti P.A."/>
        </authorList>
    </citation>
    <scope>NUCLEOTIDE SEQUENCE [LARGE SCALE GENOMIC DNA]</scope>
    <source>
        <strain evidence="3">CIDEFI 213</strain>
    </source>
</reference>
<keyword evidence="1" id="KW-1133">Transmembrane helix</keyword>